<reference evidence="2 3" key="1">
    <citation type="submission" date="2018-04" db="EMBL/GenBank/DDBJ databases">
        <title>WGS assembly of Panicum hallii var. hallii HAL2.</title>
        <authorList>
            <person name="Lovell J."/>
            <person name="Jenkins J."/>
            <person name="Lowry D."/>
            <person name="Mamidi S."/>
            <person name="Sreedasyam A."/>
            <person name="Weng X."/>
            <person name="Barry K."/>
            <person name="Bonette J."/>
            <person name="Campitelli B."/>
            <person name="Daum C."/>
            <person name="Gordon S."/>
            <person name="Gould B."/>
            <person name="Lipzen A."/>
            <person name="MacQueen A."/>
            <person name="Palacio-Mejia J."/>
            <person name="Plott C."/>
            <person name="Shakirov E."/>
            <person name="Shu S."/>
            <person name="Yoshinaga Y."/>
            <person name="Zane M."/>
            <person name="Rokhsar D."/>
            <person name="Grimwood J."/>
            <person name="Schmutz J."/>
            <person name="Juenger T."/>
        </authorList>
    </citation>
    <scope>NUCLEOTIDE SEQUENCE [LARGE SCALE GENOMIC DNA]</scope>
    <source>
        <strain evidence="3">cv. HAL2</strain>
    </source>
</reference>
<keyword evidence="3" id="KW-1185">Reference proteome</keyword>
<keyword evidence="1" id="KW-0812">Transmembrane</keyword>
<keyword evidence="1" id="KW-0472">Membrane</keyword>
<keyword evidence="1" id="KW-1133">Transmembrane helix</keyword>
<feature type="transmembrane region" description="Helical" evidence="1">
    <location>
        <begin position="275"/>
        <end position="294"/>
    </location>
</feature>
<name>A0A2T7D942_9POAL</name>
<evidence type="ECO:0000256" key="1">
    <source>
        <dbReference type="SAM" id="Phobius"/>
    </source>
</evidence>
<proteinExistence type="predicted"/>
<dbReference type="Proteomes" id="UP000244336">
    <property type="component" value="Chromosome 6"/>
</dbReference>
<dbReference type="OrthoDB" id="753811at2759"/>
<evidence type="ECO:0000313" key="2">
    <source>
        <dbReference type="EMBL" id="PUZ52112.1"/>
    </source>
</evidence>
<sequence>MLSFPCEPNVLLWHRRLAGIPKPARSRIRRLQPIHPFHIQTCDFDPMDSTLPRLLPPLPSLHHQRRAYRPKIIPGDHDGPGGGGRSMPARVRTTGRGGRNAGKFCAKGLFGGAGGGGDGLRAVMRMVKLNSAIQNRSVRELLELVGDECLYFLGNLRSVDVSQLGKDMFLLLHALLVRHHVSLVLKPSPDEAGFDLGIKWSLEWKGQKLPWDLDCNVSTTHVYRGLLLISQVNKTCVPLLQRILGIIQQNLDAVILTIVNKVLPEGTLDEKKTSTIIFCVIISLVVMILFYALFKNL</sequence>
<dbReference type="PANTHER" id="PTHR33698:SF6">
    <property type="entry name" value="TRANSMEMBRANE PROTEIN"/>
    <property type="match status" value="1"/>
</dbReference>
<evidence type="ECO:0000313" key="3">
    <source>
        <dbReference type="Proteomes" id="UP000244336"/>
    </source>
</evidence>
<organism evidence="2 3">
    <name type="scientific">Panicum hallii var. hallii</name>
    <dbReference type="NCBI Taxonomy" id="1504633"/>
    <lineage>
        <taxon>Eukaryota</taxon>
        <taxon>Viridiplantae</taxon>
        <taxon>Streptophyta</taxon>
        <taxon>Embryophyta</taxon>
        <taxon>Tracheophyta</taxon>
        <taxon>Spermatophyta</taxon>
        <taxon>Magnoliopsida</taxon>
        <taxon>Liliopsida</taxon>
        <taxon>Poales</taxon>
        <taxon>Poaceae</taxon>
        <taxon>PACMAD clade</taxon>
        <taxon>Panicoideae</taxon>
        <taxon>Panicodae</taxon>
        <taxon>Paniceae</taxon>
        <taxon>Panicinae</taxon>
        <taxon>Panicum</taxon>
        <taxon>Panicum sect. Panicum</taxon>
    </lineage>
</organism>
<dbReference type="PANTHER" id="PTHR33698">
    <property type="entry name" value="NUCLEAR TRANSPORT FACTOR 2 (NTF2)-LIKE PROTEIN"/>
    <property type="match status" value="1"/>
</dbReference>
<dbReference type="EMBL" id="CM009754">
    <property type="protein sequence ID" value="PUZ52112.1"/>
    <property type="molecule type" value="Genomic_DNA"/>
</dbReference>
<dbReference type="Gramene" id="PUZ52112">
    <property type="protein sequence ID" value="PUZ52112"/>
    <property type="gene ID" value="GQ55_6G244800"/>
</dbReference>
<dbReference type="AlphaFoldDB" id="A0A2T7D942"/>
<gene>
    <name evidence="2" type="ORF">GQ55_6G244800</name>
</gene>
<protein>
    <submittedName>
        <fullName evidence="2">Uncharacterized protein</fullName>
    </submittedName>
</protein>
<accession>A0A2T7D942</accession>